<dbReference type="InterPro" id="IPR053139">
    <property type="entry name" value="Surface_bspA-like"/>
</dbReference>
<proteinExistence type="predicted"/>
<comment type="caution">
    <text evidence="1">The sequence shown here is derived from an EMBL/GenBank/DDBJ whole genome shotgun (WGS) entry which is preliminary data.</text>
</comment>
<keyword evidence="2" id="KW-1185">Reference proteome</keyword>
<dbReference type="AlphaFoldDB" id="A0A9W7BQ18"/>
<dbReference type="EMBL" id="BRXY01000369">
    <property type="protein sequence ID" value="GMH90250.1"/>
    <property type="molecule type" value="Genomic_DNA"/>
</dbReference>
<organism evidence="1 2">
    <name type="scientific">Triparma strigata</name>
    <dbReference type="NCBI Taxonomy" id="1606541"/>
    <lineage>
        <taxon>Eukaryota</taxon>
        <taxon>Sar</taxon>
        <taxon>Stramenopiles</taxon>
        <taxon>Ochrophyta</taxon>
        <taxon>Bolidophyceae</taxon>
        <taxon>Parmales</taxon>
        <taxon>Triparmaceae</taxon>
        <taxon>Triparma</taxon>
    </lineage>
</organism>
<dbReference type="SUPFAM" id="SSF52058">
    <property type="entry name" value="L domain-like"/>
    <property type="match status" value="2"/>
</dbReference>
<dbReference type="PANTHER" id="PTHR45661:SF3">
    <property type="entry name" value="IG-LIKE DOMAIN-CONTAINING PROTEIN"/>
    <property type="match status" value="1"/>
</dbReference>
<accession>A0A9W7BQ18</accession>
<gene>
    <name evidence="1" type="ORF">TrST_g7320</name>
</gene>
<dbReference type="OrthoDB" id="10264456at2759"/>
<name>A0A9W7BQ18_9STRA</name>
<reference evidence="2" key="1">
    <citation type="journal article" date="2023" name="Commun. Biol.">
        <title>Genome analysis of Parmales, the sister group of diatoms, reveals the evolutionary specialization of diatoms from phago-mixotrophs to photoautotrophs.</title>
        <authorList>
            <person name="Ban H."/>
            <person name="Sato S."/>
            <person name="Yoshikawa S."/>
            <person name="Yamada K."/>
            <person name="Nakamura Y."/>
            <person name="Ichinomiya M."/>
            <person name="Sato N."/>
            <person name="Blanc-Mathieu R."/>
            <person name="Endo H."/>
            <person name="Kuwata A."/>
            <person name="Ogata H."/>
        </authorList>
    </citation>
    <scope>NUCLEOTIDE SEQUENCE [LARGE SCALE GENOMIC DNA]</scope>
    <source>
        <strain evidence="2">NIES 3701</strain>
    </source>
</reference>
<evidence type="ECO:0000313" key="1">
    <source>
        <dbReference type="EMBL" id="GMH90250.1"/>
    </source>
</evidence>
<sequence>MNTDDFRRLFVEFVPVDTLVTMRLVEKKWLKVVEKKLTEFEDEPYGEMIVHRGNDVRDLSNEEVDALRERHSLLEQVVFLLNITKVGDGACYWAVNLVVVEIPKGIESIGTASFDGCSSLKDVKFPKSLSSIGEASFAGCSSLEKVDLLQTQLQEISKFAFADCSELKSMTIPDSLQKVGEDVFQNCFKLVFSRMDVYDTKLVVRYLRRLQHFNNFMKMDKWRKLFVGFLPFEILMKMRQVEKKWLKVVDEFVGGRVESGQMMLHGGKDVYNIYAQHERPALVKDVVFLQNITKVGNDACRFAVNLVVVEIPEGVESIGSHTFADCRGLNTASFPTSLRLIGEAAFFMCSSLDNVDLLHTQLRALGDSAFQFCSELQVITIPSSLQTLGVRVFWDCSKLVPSHLRMWTSTVTDTEAVVEHLRSLKHTTPPKAWTSKTPNK</sequence>
<dbReference type="Pfam" id="PF13306">
    <property type="entry name" value="LRR_5"/>
    <property type="match status" value="2"/>
</dbReference>
<protein>
    <submittedName>
        <fullName evidence="1">Uncharacterized protein</fullName>
    </submittedName>
</protein>
<dbReference type="PANTHER" id="PTHR45661">
    <property type="entry name" value="SURFACE ANTIGEN"/>
    <property type="match status" value="1"/>
</dbReference>
<dbReference type="Gene3D" id="3.80.10.10">
    <property type="entry name" value="Ribonuclease Inhibitor"/>
    <property type="match status" value="2"/>
</dbReference>
<dbReference type="InterPro" id="IPR026906">
    <property type="entry name" value="LRR_5"/>
</dbReference>
<evidence type="ECO:0000313" key="2">
    <source>
        <dbReference type="Proteomes" id="UP001165085"/>
    </source>
</evidence>
<dbReference type="InterPro" id="IPR032675">
    <property type="entry name" value="LRR_dom_sf"/>
</dbReference>
<dbReference type="Proteomes" id="UP001165085">
    <property type="component" value="Unassembled WGS sequence"/>
</dbReference>